<sequence length="265" mass="29148">MKFLLAEFARRKTNRRGVLKLRSFVTPKTFADELARISLRVVAAWDGELAAIERTYSTTLDGMTRDTAADLGAQIEDIGQAVNRLILTLTPSLRAWALRVEKYSREKWAGAVLSGTGVDLGTILHSGDVTETLETVVARNVALIRDVSAQAQGRISDSVFRGLQKRSAAVEVAKEIREATGMARDRSIRIAGDQSKKLTSKLDQERQQQAGLEKFEWVHGGSQNPRPEHEELDGQIFSYAEPPSSLPGEEINCSCRAGPVLSLDD</sequence>
<accession>A0A494TRB6</accession>
<evidence type="ECO:0000313" key="4">
    <source>
        <dbReference type="Proteomes" id="UP000276254"/>
    </source>
</evidence>
<evidence type="ECO:0000256" key="1">
    <source>
        <dbReference type="SAM" id="MobiDB-lite"/>
    </source>
</evidence>
<dbReference type="RefSeq" id="WP_121155250.1">
    <property type="nucleotide sequence ID" value="NZ_CP032829.1"/>
</dbReference>
<dbReference type="EMBL" id="CP032829">
    <property type="protein sequence ID" value="AYJ87655.1"/>
    <property type="molecule type" value="Genomic_DNA"/>
</dbReference>
<keyword evidence="4" id="KW-1185">Reference proteome</keyword>
<dbReference type="Proteomes" id="UP000276254">
    <property type="component" value="Chromosome"/>
</dbReference>
<evidence type="ECO:0000259" key="2">
    <source>
        <dbReference type="Pfam" id="PF04233"/>
    </source>
</evidence>
<reference evidence="3 4" key="1">
    <citation type="submission" date="2018-09" db="EMBL/GenBank/DDBJ databases">
        <title>Sphingomonas peninsula sp. nov., isolated from fildes peninsula, Antarctic soil.</title>
        <authorList>
            <person name="Yingchao G."/>
        </authorList>
    </citation>
    <scope>NUCLEOTIDE SEQUENCE [LARGE SCALE GENOMIC DNA]</scope>
    <source>
        <strain evidence="3 4">YZ-8</strain>
    </source>
</reference>
<gene>
    <name evidence="3" type="ORF">D3Y57_19165</name>
</gene>
<dbReference type="AlphaFoldDB" id="A0A494TRB6"/>
<feature type="domain" description="Phage head morphogenesis" evidence="2">
    <location>
        <begin position="155"/>
        <end position="257"/>
    </location>
</feature>
<dbReference type="InterPro" id="IPR006528">
    <property type="entry name" value="Phage_head_morphogenesis_dom"/>
</dbReference>
<dbReference type="Pfam" id="PF04233">
    <property type="entry name" value="Phage_Mu_F"/>
    <property type="match status" value="1"/>
</dbReference>
<dbReference type="KEGG" id="spha:D3Y57_19165"/>
<protein>
    <recommendedName>
        <fullName evidence="2">Phage head morphogenesis domain-containing protein</fullName>
    </recommendedName>
</protein>
<dbReference type="OrthoDB" id="7559637at2"/>
<name>A0A494TRB6_SPHPE</name>
<feature type="region of interest" description="Disordered" evidence="1">
    <location>
        <begin position="238"/>
        <end position="265"/>
    </location>
</feature>
<proteinExistence type="predicted"/>
<evidence type="ECO:0000313" key="3">
    <source>
        <dbReference type="EMBL" id="AYJ87655.1"/>
    </source>
</evidence>
<dbReference type="NCBIfam" id="TIGR01641">
    <property type="entry name" value="phageSPP1_gp7"/>
    <property type="match status" value="1"/>
</dbReference>
<organism evidence="3 4">
    <name type="scientific">Sphingomonas paeninsulae</name>
    <dbReference type="NCBI Taxonomy" id="2319844"/>
    <lineage>
        <taxon>Bacteria</taxon>
        <taxon>Pseudomonadati</taxon>
        <taxon>Pseudomonadota</taxon>
        <taxon>Alphaproteobacteria</taxon>
        <taxon>Sphingomonadales</taxon>
        <taxon>Sphingomonadaceae</taxon>
        <taxon>Sphingomonas</taxon>
    </lineage>
</organism>